<accession>A0ABV4BAH3</accession>
<name>A0ABV4BAH3_9GAMM</name>
<evidence type="ECO:0000259" key="1">
    <source>
        <dbReference type="SMART" id="SM00731"/>
    </source>
</evidence>
<dbReference type="Proteomes" id="UP001564408">
    <property type="component" value="Unassembled WGS sequence"/>
</dbReference>
<protein>
    <submittedName>
        <fullName evidence="2">SprT-like domain-containing protein</fullName>
    </submittedName>
</protein>
<dbReference type="PANTHER" id="PTHR38773:SF1">
    <property type="entry name" value="PROTEIN SPRT"/>
    <property type="match status" value="1"/>
</dbReference>
<evidence type="ECO:0000313" key="2">
    <source>
        <dbReference type="EMBL" id="MEY6431432.1"/>
    </source>
</evidence>
<dbReference type="RefSeq" id="WP_369665816.1">
    <property type="nucleotide sequence ID" value="NZ_JBDKXB010000003.1"/>
</dbReference>
<comment type="caution">
    <text evidence="2">The sequence shown here is derived from an EMBL/GenBank/DDBJ whole genome shotgun (WGS) entry which is preliminary data.</text>
</comment>
<feature type="domain" description="SprT-like" evidence="1">
    <location>
        <begin position="30"/>
        <end position="190"/>
    </location>
</feature>
<sequence length="200" mass="22757">MTTTDPSAHDERLRHLVALATGETRRLIGVGLAARPASAGERWWGRAADAWSSEPPAIRFDLLGQSAGQFRVDSQGRSTIRYNPILLRRYGEAFVHRTVPHETAHYLAYRVHGRRIRPHGPEWQALMRALGAEPTRCHDYDVSDLRARRMRYHHYHCACRDHRLSSIRRNKVLNGARYLCRYCGEALRPGPHPAPEAAAP</sequence>
<dbReference type="EMBL" id="JBDKXB010000003">
    <property type="protein sequence ID" value="MEY6431432.1"/>
    <property type="molecule type" value="Genomic_DNA"/>
</dbReference>
<organism evidence="2 3">
    <name type="scientific">Thioalkalicoccus limnaeus</name>
    <dbReference type="NCBI Taxonomy" id="120681"/>
    <lineage>
        <taxon>Bacteria</taxon>
        <taxon>Pseudomonadati</taxon>
        <taxon>Pseudomonadota</taxon>
        <taxon>Gammaproteobacteria</taxon>
        <taxon>Chromatiales</taxon>
        <taxon>Chromatiaceae</taxon>
        <taxon>Thioalkalicoccus</taxon>
    </lineage>
</organism>
<evidence type="ECO:0000313" key="3">
    <source>
        <dbReference type="Proteomes" id="UP001564408"/>
    </source>
</evidence>
<gene>
    <name evidence="2" type="ORF">ABC977_03310</name>
</gene>
<keyword evidence="3" id="KW-1185">Reference proteome</keyword>
<dbReference type="InterPro" id="IPR006640">
    <property type="entry name" value="SprT-like_domain"/>
</dbReference>
<dbReference type="Pfam" id="PF10263">
    <property type="entry name" value="SprT-like"/>
    <property type="match status" value="1"/>
</dbReference>
<proteinExistence type="predicted"/>
<reference evidence="2 3" key="1">
    <citation type="submission" date="2024-05" db="EMBL/GenBank/DDBJ databases">
        <title>Genome Sequence and Characterization of the New Strain Purple Sulfur Bacterium of Genus Thioalkalicoccus.</title>
        <authorList>
            <person name="Bryantseva I.A."/>
            <person name="Kyndt J.A."/>
            <person name="Imhoff J.F."/>
        </authorList>
    </citation>
    <scope>NUCLEOTIDE SEQUENCE [LARGE SCALE GENOMIC DNA]</scope>
    <source>
        <strain evidence="2 3">Um2</strain>
    </source>
</reference>
<dbReference type="SMART" id="SM00731">
    <property type="entry name" value="SprT"/>
    <property type="match status" value="1"/>
</dbReference>
<dbReference type="PANTHER" id="PTHR38773">
    <property type="entry name" value="PROTEIN SPRT"/>
    <property type="match status" value="1"/>
</dbReference>